<sequence length="53" mass="6153">MKGLSKKQYRLIHASLARIYEKVGSQDDALSEKIFSAMRLVDRRVTDIEEVQE</sequence>
<dbReference type="EMBL" id="MT144224">
    <property type="protein sequence ID" value="QJA50909.1"/>
    <property type="molecule type" value="Genomic_DNA"/>
</dbReference>
<dbReference type="EMBL" id="MT142922">
    <property type="protein sequence ID" value="QJA90565.1"/>
    <property type="molecule type" value="Genomic_DNA"/>
</dbReference>
<evidence type="ECO:0008006" key="3">
    <source>
        <dbReference type="Google" id="ProtNLM"/>
    </source>
</evidence>
<dbReference type="AlphaFoldDB" id="A0A6H1ZTV6"/>
<reference evidence="1" key="1">
    <citation type="submission" date="2020-03" db="EMBL/GenBank/DDBJ databases">
        <title>The deep terrestrial virosphere.</title>
        <authorList>
            <person name="Holmfeldt K."/>
            <person name="Nilsson E."/>
            <person name="Simone D."/>
            <person name="Lopez-Fernandez M."/>
            <person name="Wu X."/>
            <person name="de Brujin I."/>
            <person name="Lundin D."/>
            <person name="Andersson A."/>
            <person name="Bertilsson S."/>
            <person name="Dopson M."/>
        </authorList>
    </citation>
    <scope>NUCLEOTIDE SEQUENCE</scope>
    <source>
        <strain evidence="2">MM415B02351</strain>
        <strain evidence="1">TM448A01920</strain>
    </source>
</reference>
<proteinExistence type="predicted"/>
<protein>
    <recommendedName>
        <fullName evidence="3">Terminase</fullName>
    </recommendedName>
</protein>
<evidence type="ECO:0000313" key="2">
    <source>
        <dbReference type="EMBL" id="QJA90565.1"/>
    </source>
</evidence>
<gene>
    <name evidence="2" type="ORF">MM415B02351_0001</name>
    <name evidence="1" type="ORF">TM448A01920_0013</name>
</gene>
<accession>A0A6H1ZTV6</accession>
<organism evidence="1">
    <name type="scientific">viral metagenome</name>
    <dbReference type="NCBI Taxonomy" id="1070528"/>
    <lineage>
        <taxon>unclassified sequences</taxon>
        <taxon>metagenomes</taxon>
        <taxon>organismal metagenomes</taxon>
    </lineage>
</organism>
<name>A0A6H1ZTV6_9ZZZZ</name>
<evidence type="ECO:0000313" key="1">
    <source>
        <dbReference type="EMBL" id="QJA50909.1"/>
    </source>
</evidence>